<comment type="caution">
    <text evidence="1">The sequence shown here is derived from an EMBL/GenBank/DDBJ whole genome shotgun (WGS) entry which is preliminary data.</text>
</comment>
<dbReference type="EMBL" id="QGKV02000297">
    <property type="protein sequence ID" value="KAF3612096.1"/>
    <property type="molecule type" value="Genomic_DNA"/>
</dbReference>
<gene>
    <name evidence="1" type="ORF">DY000_02046801</name>
</gene>
<evidence type="ECO:0000313" key="1">
    <source>
        <dbReference type="EMBL" id="KAF3612096.1"/>
    </source>
</evidence>
<keyword evidence="2" id="KW-1185">Reference proteome</keyword>
<proteinExistence type="predicted"/>
<sequence>MEGYNTQGYNRPLKSQWARHKPLRVVLLPLDLGRQITQLVHRCLSGLSFLSSLSWYVDRSQIRVVVLASLFGLNPSPPDISLVLQQGTSFFCLSQILSKFDTNPLFLWLYLLKKFNVLQHASVWLVLRLFGKWRCSCSWAVMFCSVLRSCDVPWFEINWFSRLLVFHRSKRSSSNFNNLVMYRFFVHLFFRRCSAPPLLQIIMERLLLPYRFMAPEKLYTFASSV</sequence>
<evidence type="ECO:0000313" key="2">
    <source>
        <dbReference type="Proteomes" id="UP000266723"/>
    </source>
</evidence>
<accession>A0ABQ7F7P8</accession>
<dbReference type="Proteomes" id="UP000266723">
    <property type="component" value="Unassembled WGS sequence"/>
</dbReference>
<organism evidence="1 2">
    <name type="scientific">Brassica cretica</name>
    <name type="common">Mustard</name>
    <dbReference type="NCBI Taxonomy" id="69181"/>
    <lineage>
        <taxon>Eukaryota</taxon>
        <taxon>Viridiplantae</taxon>
        <taxon>Streptophyta</taxon>
        <taxon>Embryophyta</taxon>
        <taxon>Tracheophyta</taxon>
        <taxon>Spermatophyta</taxon>
        <taxon>Magnoliopsida</taxon>
        <taxon>eudicotyledons</taxon>
        <taxon>Gunneridae</taxon>
        <taxon>Pentapetalae</taxon>
        <taxon>rosids</taxon>
        <taxon>malvids</taxon>
        <taxon>Brassicales</taxon>
        <taxon>Brassicaceae</taxon>
        <taxon>Brassiceae</taxon>
        <taxon>Brassica</taxon>
    </lineage>
</organism>
<name>A0ABQ7F7P8_BRACR</name>
<protein>
    <submittedName>
        <fullName evidence="1">Uncharacterized protein</fullName>
    </submittedName>
</protein>
<reference evidence="1 2" key="1">
    <citation type="journal article" date="2020" name="BMC Genomics">
        <title>Intraspecific diversification of the crop wild relative Brassica cretica Lam. using demographic model selection.</title>
        <authorList>
            <person name="Kioukis A."/>
            <person name="Michalopoulou V.A."/>
            <person name="Briers L."/>
            <person name="Pirintsos S."/>
            <person name="Studholme D.J."/>
            <person name="Pavlidis P."/>
            <person name="Sarris P.F."/>
        </authorList>
    </citation>
    <scope>NUCLEOTIDE SEQUENCE [LARGE SCALE GENOMIC DNA]</scope>
    <source>
        <strain evidence="2">cv. PFS-1207/04</strain>
    </source>
</reference>